<comment type="caution">
    <text evidence="4">The sequence shown here is derived from an EMBL/GenBank/DDBJ whole genome shotgun (WGS) entry which is preliminary data.</text>
</comment>
<dbReference type="RefSeq" id="WP_008030175.1">
    <property type="nucleotide sequence ID" value="NZ_ACYY01000010.1"/>
</dbReference>
<proteinExistence type="predicted"/>
<dbReference type="InterPro" id="IPR050197">
    <property type="entry name" value="Aldolase_class_II_sugar_metab"/>
</dbReference>
<evidence type="ECO:0000256" key="2">
    <source>
        <dbReference type="ARBA" id="ARBA00023239"/>
    </source>
</evidence>
<name>C8S163_9RHOB</name>
<organism evidence="4 5">
    <name type="scientific">Rhodobacter ferrooxidans</name>
    <dbReference type="NCBI Taxonomy" id="371731"/>
    <lineage>
        <taxon>Bacteria</taxon>
        <taxon>Pseudomonadati</taxon>
        <taxon>Pseudomonadota</taxon>
        <taxon>Alphaproteobacteria</taxon>
        <taxon>Rhodobacterales</taxon>
        <taxon>Rhodobacter group</taxon>
        <taxon>Rhodobacter</taxon>
    </lineage>
</organism>
<dbReference type="GO" id="GO:0046872">
    <property type="term" value="F:metal ion binding"/>
    <property type="evidence" value="ECO:0007669"/>
    <property type="project" value="UniProtKB-KW"/>
</dbReference>
<keyword evidence="5" id="KW-1185">Reference proteome</keyword>
<dbReference type="SMART" id="SM01007">
    <property type="entry name" value="Aldolase_II"/>
    <property type="match status" value="1"/>
</dbReference>
<keyword evidence="1" id="KW-0479">Metal-binding</keyword>
<sequence length="221" mass="23779">MTETDARAEIIAAYRALEAKGLNRGASGNVSLRCGEYLLITPTAVAFDAITPEMIVRMRIDDASGDWQGPKPPSSEWRFHRGILATRPDINAVVHTHAPFCTILAIARKPIPAIHYMIAAFGGADIPLADYARYGSEDLAKHVVAAMQSRNGCLMANHGMVAGGHDLTRTLWLVDELEALAHQYYHALAIGGGHMLSDAQIEETARAFSGYGVGARPETAA</sequence>
<feature type="domain" description="Class II aldolase/adducin N-terminal" evidence="3">
    <location>
        <begin position="8"/>
        <end position="185"/>
    </location>
</feature>
<dbReference type="OrthoDB" id="5291399at2"/>
<dbReference type="eggNOG" id="COG0235">
    <property type="taxonomic scope" value="Bacteria"/>
</dbReference>
<dbReference type="STRING" id="371731.Rsw2DRAFT_1791"/>
<dbReference type="GO" id="GO:0019323">
    <property type="term" value="P:pentose catabolic process"/>
    <property type="evidence" value="ECO:0007669"/>
    <property type="project" value="TreeGrafter"/>
</dbReference>
<dbReference type="InterPro" id="IPR001303">
    <property type="entry name" value="Aldolase_II/adducin_N"/>
</dbReference>
<dbReference type="InterPro" id="IPR036409">
    <property type="entry name" value="Aldolase_II/adducin_N_sf"/>
</dbReference>
<protein>
    <submittedName>
        <fullName evidence="4">L-fuculose-phosphate aldolase</fullName>
        <ecNumber evidence="4">4.1.2.17</ecNumber>
    </submittedName>
</protein>
<evidence type="ECO:0000259" key="3">
    <source>
        <dbReference type="SMART" id="SM01007"/>
    </source>
</evidence>
<dbReference type="Gene3D" id="3.40.225.10">
    <property type="entry name" value="Class II aldolase/adducin N-terminal domain"/>
    <property type="match status" value="1"/>
</dbReference>
<dbReference type="EMBL" id="ACYY01000010">
    <property type="protein sequence ID" value="EEW25261.1"/>
    <property type="molecule type" value="Genomic_DNA"/>
</dbReference>
<dbReference type="SUPFAM" id="SSF53639">
    <property type="entry name" value="AraD/HMP-PK domain-like"/>
    <property type="match status" value="1"/>
</dbReference>
<dbReference type="AlphaFoldDB" id="C8S163"/>
<dbReference type="Proteomes" id="UP000010121">
    <property type="component" value="Unassembled WGS sequence"/>
</dbReference>
<dbReference type="Pfam" id="PF00596">
    <property type="entry name" value="Aldolase_II"/>
    <property type="match status" value="1"/>
</dbReference>
<evidence type="ECO:0000313" key="5">
    <source>
        <dbReference type="Proteomes" id="UP000010121"/>
    </source>
</evidence>
<keyword evidence="2 4" id="KW-0456">Lyase</keyword>
<dbReference type="GO" id="GO:0008738">
    <property type="term" value="F:L-fuculose-phosphate aldolase activity"/>
    <property type="evidence" value="ECO:0007669"/>
    <property type="project" value="UniProtKB-EC"/>
</dbReference>
<accession>C8S163</accession>
<dbReference type="PANTHER" id="PTHR22789:SF0">
    <property type="entry name" value="3-OXO-TETRONATE 4-PHOSPHATE DECARBOXYLASE-RELATED"/>
    <property type="match status" value="1"/>
</dbReference>
<gene>
    <name evidence="4" type="ORF">Rsw2DRAFT_1791</name>
</gene>
<reference evidence="4 5" key="1">
    <citation type="submission" date="2009-08" db="EMBL/GenBank/DDBJ databases">
        <title>The draft genome of Rhodobacter sp. SW2.</title>
        <authorList>
            <consortium name="US DOE Joint Genome Institute (JGI-PGF)"/>
            <person name="Lucas S."/>
            <person name="Copeland A."/>
            <person name="Lapidus A."/>
            <person name="Glavina del Rio T."/>
            <person name="Tice H."/>
            <person name="Bruce D."/>
            <person name="Goodwin L."/>
            <person name="Pitluck S."/>
            <person name="Larimer F."/>
            <person name="Land M.L."/>
            <person name="Hauser L."/>
            <person name="Emerson D."/>
        </authorList>
    </citation>
    <scope>NUCLEOTIDE SEQUENCE [LARGE SCALE GENOMIC DNA]</scope>
    <source>
        <strain evidence="4 5">SW2</strain>
    </source>
</reference>
<evidence type="ECO:0000313" key="4">
    <source>
        <dbReference type="EMBL" id="EEW25261.1"/>
    </source>
</evidence>
<evidence type="ECO:0000256" key="1">
    <source>
        <dbReference type="ARBA" id="ARBA00022723"/>
    </source>
</evidence>
<dbReference type="EC" id="4.1.2.17" evidence="4"/>
<dbReference type="GO" id="GO:0005829">
    <property type="term" value="C:cytosol"/>
    <property type="evidence" value="ECO:0007669"/>
    <property type="project" value="TreeGrafter"/>
</dbReference>
<dbReference type="PANTHER" id="PTHR22789">
    <property type="entry name" value="FUCULOSE PHOSPHATE ALDOLASE"/>
    <property type="match status" value="1"/>
</dbReference>